<dbReference type="RefSeq" id="WP_342680082.1">
    <property type="nucleotide sequence ID" value="NZ_JBCGCU010000022.1"/>
</dbReference>
<dbReference type="PROSITE" id="PS51257">
    <property type="entry name" value="PROKAR_LIPOPROTEIN"/>
    <property type="match status" value="1"/>
</dbReference>
<name>A0ABU9N203_9GAMM</name>
<accession>A0ABU9N203</accession>
<protein>
    <submittedName>
        <fullName evidence="3">FlgO family outer membrane protein</fullName>
    </submittedName>
</protein>
<evidence type="ECO:0000259" key="2">
    <source>
        <dbReference type="Pfam" id="PF17680"/>
    </source>
</evidence>
<feature type="domain" description="FlgO" evidence="2">
    <location>
        <begin position="44"/>
        <end position="185"/>
    </location>
</feature>
<dbReference type="Pfam" id="PF17680">
    <property type="entry name" value="FlgO"/>
    <property type="match status" value="1"/>
</dbReference>
<dbReference type="PIRSF" id="PIRSF028688">
    <property type="entry name" value="UCP_imp_028688"/>
    <property type="match status" value="1"/>
</dbReference>
<comment type="caution">
    <text evidence="3">The sequence shown here is derived from an EMBL/GenBank/DDBJ whole genome shotgun (WGS) entry which is preliminary data.</text>
</comment>
<dbReference type="Gene3D" id="3.40.50.10610">
    <property type="entry name" value="ABC-type transport auxiliary lipoprotein component"/>
    <property type="match status" value="1"/>
</dbReference>
<feature type="chain" id="PRO_5045845794" evidence="1">
    <location>
        <begin position="18"/>
        <end position="204"/>
    </location>
</feature>
<keyword evidence="4" id="KW-1185">Reference proteome</keyword>
<keyword evidence="1" id="KW-0732">Signal</keyword>
<sequence>MMRYLILSATLALTACAQSESSILHSERSQDGQLSTQAIHGHTQRLAEQLLARTHGNEKYQGEFVLTGRIAVGTFLPIKQLAHDSQHPKLHDLGLQLQDGFITLMAQAGFEVVEYKQSDSIYMQMEQDKMLSRDVMRLTQRHNLDYYLTGTLLRQQDGYVVNARLIKLDTQQVVAAATDYLPANVFWPEQKSILRHGQIYREEY</sequence>
<evidence type="ECO:0000313" key="4">
    <source>
        <dbReference type="Proteomes" id="UP001447008"/>
    </source>
</evidence>
<dbReference type="Proteomes" id="UP001447008">
    <property type="component" value="Unassembled WGS sequence"/>
</dbReference>
<reference evidence="3 4" key="1">
    <citation type="submission" date="2024-03" db="EMBL/GenBank/DDBJ databases">
        <title>Pseudoalteromonas qingdaonensis sp. nov., isolated from the intestines of marine benthic organisms.</title>
        <authorList>
            <person name="Lin X."/>
            <person name="Fang S."/>
            <person name="Hu X."/>
        </authorList>
    </citation>
    <scope>NUCLEOTIDE SEQUENCE [LARGE SCALE GENOMIC DNA]</scope>
    <source>
        <strain evidence="3 4">YIC-827</strain>
    </source>
</reference>
<feature type="signal peptide" evidence="1">
    <location>
        <begin position="1"/>
        <end position="17"/>
    </location>
</feature>
<organism evidence="3 4">
    <name type="scientific">Pseudoalteromonas qingdaonensis</name>
    <dbReference type="NCBI Taxonomy" id="3131913"/>
    <lineage>
        <taxon>Bacteria</taxon>
        <taxon>Pseudomonadati</taxon>
        <taxon>Pseudomonadota</taxon>
        <taxon>Gammaproteobacteria</taxon>
        <taxon>Alteromonadales</taxon>
        <taxon>Pseudoalteromonadaceae</taxon>
        <taxon>Pseudoalteromonas</taxon>
    </lineage>
</organism>
<dbReference type="InterPro" id="IPR041215">
    <property type="entry name" value="FlgO_dom"/>
</dbReference>
<dbReference type="EMBL" id="JBCGCU010000022">
    <property type="protein sequence ID" value="MEM0516604.1"/>
    <property type="molecule type" value="Genomic_DNA"/>
</dbReference>
<proteinExistence type="predicted"/>
<gene>
    <name evidence="3" type="ORF">WCN91_14465</name>
</gene>
<evidence type="ECO:0000313" key="3">
    <source>
        <dbReference type="EMBL" id="MEM0516604.1"/>
    </source>
</evidence>
<dbReference type="InterPro" id="IPR014549">
    <property type="entry name" value="FlgO"/>
</dbReference>
<evidence type="ECO:0000256" key="1">
    <source>
        <dbReference type="SAM" id="SignalP"/>
    </source>
</evidence>